<dbReference type="HAMAP" id="MF_01368">
    <property type="entry name" value="Ribosomal_bL17"/>
    <property type="match status" value="1"/>
</dbReference>
<dbReference type="PANTHER" id="PTHR14413">
    <property type="entry name" value="RIBOSOMAL PROTEIN L17"/>
    <property type="match status" value="1"/>
</dbReference>
<comment type="similarity">
    <text evidence="1 4 5">Belongs to the bacterial ribosomal protein bL17 family.</text>
</comment>
<evidence type="ECO:0000256" key="4">
    <source>
        <dbReference type="HAMAP-Rule" id="MF_01368"/>
    </source>
</evidence>
<reference evidence="7" key="1">
    <citation type="submission" date="2015-08" db="EMBL/GenBank/DDBJ databases">
        <authorList>
            <person name="Kim K.M."/>
        </authorList>
    </citation>
    <scope>NUCLEOTIDE SEQUENCE [LARGE SCALE GENOMIC DNA]</scope>
    <source>
        <strain evidence="7">KCTC 23892</strain>
    </source>
</reference>
<sequence length="134" mass="15357">MRHQKSGRKLNRNSSHRKAMFRNMTASLIEHELIRTTLPKAKELRRVAEPLITLAKNDTVSNRRLAFARIRDNAAVAKLFSELGVRYQDRPGGYLRILKCGNRPGDNAPMAYVELVDRPIVEEEDDLEVEETEA</sequence>
<dbReference type="Pfam" id="PF01196">
    <property type="entry name" value="Ribosomal_L17"/>
    <property type="match status" value="1"/>
</dbReference>
<dbReference type="PANTHER" id="PTHR14413:SF16">
    <property type="entry name" value="LARGE RIBOSOMAL SUBUNIT PROTEIN BL17M"/>
    <property type="match status" value="1"/>
</dbReference>
<dbReference type="GO" id="GO:0006412">
    <property type="term" value="P:translation"/>
    <property type="evidence" value="ECO:0007669"/>
    <property type="project" value="UniProtKB-UniRule"/>
</dbReference>
<dbReference type="EMBL" id="CP012418">
    <property type="protein sequence ID" value="AOE50668.1"/>
    <property type="molecule type" value="Genomic_DNA"/>
</dbReference>
<evidence type="ECO:0000256" key="5">
    <source>
        <dbReference type="RuleBase" id="RU000660"/>
    </source>
</evidence>
<dbReference type="RefSeq" id="WP_068993261.1">
    <property type="nucleotide sequence ID" value="NZ_CP012418.1"/>
</dbReference>
<dbReference type="NCBIfam" id="TIGR00059">
    <property type="entry name" value="L17"/>
    <property type="match status" value="1"/>
</dbReference>
<dbReference type="OrthoDB" id="9809073at2"/>
<dbReference type="InterPro" id="IPR000456">
    <property type="entry name" value="Ribosomal_bL17"/>
</dbReference>
<proteinExistence type="inferred from homology"/>
<dbReference type="GO" id="GO:0022625">
    <property type="term" value="C:cytosolic large ribosomal subunit"/>
    <property type="evidence" value="ECO:0007669"/>
    <property type="project" value="TreeGrafter"/>
</dbReference>
<dbReference type="AlphaFoldDB" id="A0A1B3BD28"/>
<dbReference type="STRING" id="1144748.KS2013_1959"/>
<evidence type="ECO:0000256" key="3">
    <source>
        <dbReference type="ARBA" id="ARBA00023274"/>
    </source>
</evidence>
<dbReference type="KEGG" id="ksd:KS2013_1959"/>
<gene>
    <name evidence="4" type="primary">rplQ</name>
    <name evidence="6" type="ORF">KS2013_1959</name>
</gene>
<dbReference type="FunFam" id="3.90.1030.10:FF:000001">
    <property type="entry name" value="50S ribosomal protein L17"/>
    <property type="match status" value="1"/>
</dbReference>
<evidence type="ECO:0000313" key="7">
    <source>
        <dbReference type="Proteomes" id="UP000094147"/>
    </source>
</evidence>
<keyword evidence="3 4" id="KW-0687">Ribonucleoprotein</keyword>
<dbReference type="SUPFAM" id="SSF64263">
    <property type="entry name" value="Prokaryotic ribosomal protein L17"/>
    <property type="match status" value="1"/>
</dbReference>
<organism evidence="6 7">
    <name type="scientific">Kangiella sediminilitoris</name>
    <dbReference type="NCBI Taxonomy" id="1144748"/>
    <lineage>
        <taxon>Bacteria</taxon>
        <taxon>Pseudomonadati</taxon>
        <taxon>Pseudomonadota</taxon>
        <taxon>Gammaproteobacteria</taxon>
        <taxon>Kangiellales</taxon>
        <taxon>Kangiellaceae</taxon>
        <taxon>Kangiella</taxon>
    </lineage>
</organism>
<dbReference type="PATRIC" id="fig|1144748.3.peg.1978"/>
<comment type="subunit">
    <text evidence="4">Part of the 50S ribosomal subunit. Contacts protein L32.</text>
</comment>
<dbReference type="InterPro" id="IPR047859">
    <property type="entry name" value="Ribosomal_bL17_CS"/>
</dbReference>
<evidence type="ECO:0000256" key="2">
    <source>
        <dbReference type="ARBA" id="ARBA00022980"/>
    </source>
</evidence>
<keyword evidence="7" id="KW-1185">Reference proteome</keyword>
<dbReference type="InterPro" id="IPR036373">
    <property type="entry name" value="Ribosomal_bL17_sf"/>
</dbReference>
<keyword evidence="2 4" id="KW-0689">Ribosomal protein</keyword>
<evidence type="ECO:0000313" key="6">
    <source>
        <dbReference type="EMBL" id="AOE50668.1"/>
    </source>
</evidence>
<dbReference type="GO" id="GO:0003735">
    <property type="term" value="F:structural constituent of ribosome"/>
    <property type="evidence" value="ECO:0007669"/>
    <property type="project" value="InterPro"/>
</dbReference>
<dbReference type="Proteomes" id="UP000094147">
    <property type="component" value="Chromosome"/>
</dbReference>
<dbReference type="Gene3D" id="3.90.1030.10">
    <property type="entry name" value="Ribosomal protein L17"/>
    <property type="match status" value="1"/>
</dbReference>
<evidence type="ECO:0000256" key="1">
    <source>
        <dbReference type="ARBA" id="ARBA00008777"/>
    </source>
</evidence>
<dbReference type="PROSITE" id="PS01167">
    <property type="entry name" value="RIBOSOMAL_L17"/>
    <property type="match status" value="1"/>
</dbReference>
<protein>
    <recommendedName>
        <fullName evidence="4">Large ribosomal subunit protein bL17</fullName>
    </recommendedName>
</protein>
<accession>A0A1B3BD28</accession>
<name>A0A1B3BD28_9GAMM</name>